<accession>A0A9P6YL07</accession>
<evidence type="ECO:0000256" key="2">
    <source>
        <dbReference type="SAM" id="SignalP"/>
    </source>
</evidence>
<gene>
    <name evidence="3" type="ORF">G6F51_002003</name>
</gene>
<feature type="compositionally biased region" description="Low complexity" evidence="1">
    <location>
        <begin position="32"/>
        <end position="52"/>
    </location>
</feature>
<dbReference type="Proteomes" id="UP000717996">
    <property type="component" value="Unassembled WGS sequence"/>
</dbReference>
<evidence type="ECO:0000313" key="4">
    <source>
        <dbReference type="Proteomes" id="UP000717996"/>
    </source>
</evidence>
<organism evidence="3 4">
    <name type="scientific">Rhizopus oryzae</name>
    <name type="common">Mucormycosis agent</name>
    <name type="synonym">Rhizopus arrhizus var. delemar</name>
    <dbReference type="NCBI Taxonomy" id="64495"/>
    <lineage>
        <taxon>Eukaryota</taxon>
        <taxon>Fungi</taxon>
        <taxon>Fungi incertae sedis</taxon>
        <taxon>Mucoromycota</taxon>
        <taxon>Mucoromycotina</taxon>
        <taxon>Mucoromycetes</taxon>
        <taxon>Mucorales</taxon>
        <taxon>Mucorineae</taxon>
        <taxon>Rhizopodaceae</taxon>
        <taxon>Rhizopus</taxon>
    </lineage>
</organism>
<comment type="caution">
    <text evidence="3">The sequence shown here is derived from an EMBL/GenBank/DDBJ whole genome shotgun (WGS) entry which is preliminary data.</text>
</comment>
<feature type="signal peptide" evidence="2">
    <location>
        <begin position="1"/>
        <end position="21"/>
    </location>
</feature>
<dbReference type="AlphaFoldDB" id="A0A9P6YL07"/>
<sequence>MRSLLVLATLALVCFVDKNSAAAVRRDLSAPGANSSITTAGSSTGAQTNAGTIAVAATPKTGIENSGPALEEKYKGDAPNTLAAAAAPELTVTPKAASPAPDAPTSSATSSNAPSPIAPAPNDPALSAPPAAVHT</sequence>
<feature type="compositionally biased region" description="Low complexity" evidence="1">
    <location>
        <begin position="94"/>
        <end position="115"/>
    </location>
</feature>
<dbReference type="EMBL" id="JAANIT010000163">
    <property type="protein sequence ID" value="KAG1551190.1"/>
    <property type="molecule type" value="Genomic_DNA"/>
</dbReference>
<protein>
    <submittedName>
        <fullName evidence="3">Uncharacterized protein</fullName>
    </submittedName>
</protein>
<evidence type="ECO:0000313" key="3">
    <source>
        <dbReference type="EMBL" id="KAG1551190.1"/>
    </source>
</evidence>
<feature type="chain" id="PRO_5040281287" evidence="2">
    <location>
        <begin position="22"/>
        <end position="135"/>
    </location>
</feature>
<evidence type="ECO:0000256" key="1">
    <source>
        <dbReference type="SAM" id="MobiDB-lite"/>
    </source>
</evidence>
<keyword evidence="2" id="KW-0732">Signal</keyword>
<name>A0A9P6YL07_RHIOR</name>
<proteinExistence type="predicted"/>
<reference evidence="3" key="1">
    <citation type="journal article" date="2020" name="Microb. Genom.">
        <title>Genetic diversity of clinical and environmental Mucorales isolates obtained from an investigation of mucormycosis cases among solid organ transplant recipients.</title>
        <authorList>
            <person name="Nguyen M.H."/>
            <person name="Kaul D."/>
            <person name="Muto C."/>
            <person name="Cheng S.J."/>
            <person name="Richter R.A."/>
            <person name="Bruno V.M."/>
            <person name="Liu G."/>
            <person name="Beyhan S."/>
            <person name="Sundermann A.J."/>
            <person name="Mounaud S."/>
            <person name="Pasculle A.W."/>
            <person name="Nierman W.C."/>
            <person name="Driscoll E."/>
            <person name="Cumbie R."/>
            <person name="Clancy C.J."/>
            <person name="Dupont C.L."/>
        </authorList>
    </citation>
    <scope>NUCLEOTIDE SEQUENCE</scope>
    <source>
        <strain evidence="3">GL16</strain>
    </source>
</reference>
<dbReference type="OrthoDB" id="2284076at2759"/>
<feature type="region of interest" description="Disordered" evidence="1">
    <location>
        <begin position="27"/>
        <end position="135"/>
    </location>
</feature>